<gene>
    <name evidence="2" type="ORF">SAMN05444339_101665</name>
</gene>
<dbReference type="OrthoDB" id="7856839at2"/>
<organism evidence="2 3">
    <name type="scientific">Loktanella atrilutea</name>
    <dbReference type="NCBI Taxonomy" id="366533"/>
    <lineage>
        <taxon>Bacteria</taxon>
        <taxon>Pseudomonadati</taxon>
        <taxon>Pseudomonadota</taxon>
        <taxon>Alphaproteobacteria</taxon>
        <taxon>Rhodobacterales</taxon>
        <taxon>Roseobacteraceae</taxon>
        <taxon>Loktanella</taxon>
    </lineage>
</organism>
<dbReference type="AlphaFoldDB" id="A0A1M4UBC7"/>
<sequence>MQVRQIFQGRSLRFGGASAVFAAGLPPRQVATVRVTALPLAAEVLATLRAYAARRRPVDLVLDRALCLTKTIALPHAARRAAPAAIDMQLRQQMPARAAGLIWRSERTGRSGGTQGYRVHIFKQQDLTDLLQAAAATGAEVRRVTIATDAPTAPVYHRRTRADRITRVWHGLAIGLAVLATGAVLALQMRQTAVLNARSAALSAEITQLLDAAAAAKAQLVERDAAMSGLVTDVARFNADYRRFPVIADLTDSLDDGVWISSLSLDGDDMRLAGFSQAALSDTVQKVQAAPWAEEVTIDGPVVVDPVRRENRFQLRVTLRPFEVPS</sequence>
<evidence type="ECO:0000313" key="2">
    <source>
        <dbReference type="EMBL" id="SHE54092.1"/>
    </source>
</evidence>
<keyword evidence="3" id="KW-1185">Reference proteome</keyword>
<keyword evidence="1" id="KW-0472">Membrane</keyword>
<reference evidence="3" key="1">
    <citation type="submission" date="2016-11" db="EMBL/GenBank/DDBJ databases">
        <authorList>
            <person name="Varghese N."/>
            <person name="Submissions S."/>
        </authorList>
    </citation>
    <scope>NUCLEOTIDE SEQUENCE [LARGE SCALE GENOMIC DNA]</scope>
    <source>
        <strain evidence="3">DSM 29326</strain>
    </source>
</reference>
<keyword evidence="1" id="KW-1133">Transmembrane helix</keyword>
<protein>
    <submittedName>
        <fullName evidence="2">Tfp pilus assembly protein PilN</fullName>
    </submittedName>
</protein>
<dbReference type="Proteomes" id="UP000183987">
    <property type="component" value="Unassembled WGS sequence"/>
</dbReference>
<dbReference type="RefSeq" id="WP_072855738.1">
    <property type="nucleotide sequence ID" value="NZ_FQUE01000001.1"/>
</dbReference>
<keyword evidence="1" id="KW-0812">Transmembrane</keyword>
<dbReference type="InterPro" id="IPR043129">
    <property type="entry name" value="ATPase_NBD"/>
</dbReference>
<feature type="transmembrane region" description="Helical" evidence="1">
    <location>
        <begin position="168"/>
        <end position="189"/>
    </location>
</feature>
<proteinExistence type="predicted"/>
<dbReference type="EMBL" id="FQUE01000001">
    <property type="protein sequence ID" value="SHE54092.1"/>
    <property type="molecule type" value="Genomic_DNA"/>
</dbReference>
<evidence type="ECO:0000256" key="1">
    <source>
        <dbReference type="SAM" id="Phobius"/>
    </source>
</evidence>
<name>A0A1M4UBC7_LOKAT</name>
<dbReference type="Pfam" id="PF05137">
    <property type="entry name" value="PilN"/>
    <property type="match status" value="1"/>
</dbReference>
<dbReference type="InterPro" id="IPR007813">
    <property type="entry name" value="PilN"/>
</dbReference>
<accession>A0A1M4UBC7</accession>
<dbReference type="SUPFAM" id="SSF53067">
    <property type="entry name" value="Actin-like ATPase domain"/>
    <property type="match status" value="1"/>
</dbReference>
<evidence type="ECO:0000313" key="3">
    <source>
        <dbReference type="Proteomes" id="UP000183987"/>
    </source>
</evidence>
<dbReference type="STRING" id="366533.SAMN05444339_101665"/>
<dbReference type="Gene3D" id="3.30.420.380">
    <property type="match status" value="1"/>
</dbReference>